<dbReference type="AlphaFoldDB" id="U4TN19"/>
<dbReference type="Gene3D" id="1.10.510.10">
    <property type="entry name" value="Transferase(Phosphotransferase) domain 1"/>
    <property type="match status" value="1"/>
</dbReference>
<accession>U4TN19</accession>
<dbReference type="STRING" id="1231336.L248_0582"/>
<dbReference type="InterPro" id="IPR011009">
    <property type="entry name" value="Kinase-like_dom_sf"/>
</dbReference>
<dbReference type="SUPFAM" id="SSF56112">
    <property type="entry name" value="Protein kinase-like (PK-like)"/>
    <property type="match status" value="1"/>
</dbReference>
<dbReference type="Gene3D" id="3.30.200.20">
    <property type="entry name" value="Phosphorylase Kinase, domain 1"/>
    <property type="match status" value="1"/>
</dbReference>
<dbReference type="EMBL" id="KI271592">
    <property type="protein sequence ID" value="ERL64805.1"/>
    <property type="molecule type" value="Genomic_DNA"/>
</dbReference>
<dbReference type="Proteomes" id="UP000030647">
    <property type="component" value="Unassembled WGS sequence"/>
</dbReference>
<proteinExistence type="predicted"/>
<evidence type="ECO:0000259" key="1">
    <source>
        <dbReference type="Pfam" id="PF01636"/>
    </source>
</evidence>
<dbReference type="OrthoDB" id="1645186at2"/>
<keyword evidence="3" id="KW-1185">Reference proteome</keyword>
<sequence>MTNITHDNEPAYLHQLAAAIAAYYGLSAQTITPTNRGFYGETWRMRTAAGDYSLKLDYDPLHQMHLQKSLAVVDRLNEQGLTFVQQVVKTKNGSLFARINGAVLAVFDWIPGENVESDATKPAEYALLSQVYAATVPGFEIPTDRFTARNTLNGRLVLDGMRYFADEAPTANPTITALWQKMQTYAPEIYHYAERADAFAAACTQDLSHLYFTHGDAGSNLLRDPAGRYHLLDWDEVQYAAPERDAWVMAPDAWAREAFDGALRQHGVDYALRPERLAYYTYEMFFWYFGELYRRALATEDASGAALIDLLTGWIASRLAYAETIAVP</sequence>
<dbReference type="RefSeq" id="WP_022529915.1">
    <property type="nucleotide sequence ID" value="NZ_KI271592.1"/>
</dbReference>
<dbReference type="HOGENOM" id="CLU_068889_0_0_9"/>
<name>U4TN19_9LACO</name>
<dbReference type="Pfam" id="PF01636">
    <property type="entry name" value="APH"/>
    <property type="match status" value="1"/>
</dbReference>
<evidence type="ECO:0000313" key="3">
    <source>
        <dbReference type="Proteomes" id="UP000030647"/>
    </source>
</evidence>
<organism evidence="2 3">
    <name type="scientific">Schleiferilactobacillus shenzhenensis LY-73</name>
    <dbReference type="NCBI Taxonomy" id="1231336"/>
    <lineage>
        <taxon>Bacteria</taxon>
        <taxon>Bacillati</taxon>
        <taxon>Bacillota</taxon>
        <taxon>Bacilli</taxon>
        <taxon>Lactobacillales</taxon>
        <taxon>Lactobacillaceae</taxon>
        <taxon>Schleiferilactobacillus</taxon>
    </lineage>
</organism>
<reference evidence="3" key="1">
    <citation type="journal article" date="2013" name="Genome Announc.">
        <title>Whole-Genome Sequencing of Lactobacillus shenzhenensis Strain LY-73T.</title>
        <authorList>
            <person name="Lin Z."/>
            <person name="Liu Z."/>
            <person name="Yang R."/>
            <person name="Zou Y."/>
            <person name="Wan D."/>
            <person name="Chen J."/>
            <person name="Guo M."/>
            <person name="Zhao J."/>
            <person name="Fang C."/>
            <person name="Yang R."/>
            <person name="Liu F."/>
        </authorList>
    </citation>
    <scope>NUCLEOTIDE SEQUENCE [LARGE SCALE GENOMIC DNA]</scope>
    <source>
        <strain evidence="3">LY-73</strain>
    </source>
</reference>
<gene>
    <name evidence="2" type="ORF">L248_0582</name>
</gene>
<evidence type="ECO:0000313" key="2">
    <source>
        <dbReference type="EMBL" id="ERL64805.1"/>
    </source>
</evidence>
<feature type="domain" description="Aminoglycoside phosphotransferase" evidence="1">
    <location>
        <begin position="30"/>
        <end position="271"/>
    </location>
</feature>
<dbReference type="InterPro" id="IPR002575">
    <property type="entry name" value="Aminoglycoside_PTrfase"/>
</dbReference>
<protein>
    <recommendedName>
        <fullName evidence="1">Aminoglycoside phosphotransferase domain-containing protein</fullName>
    </recommendedName>
</protein>